<accession>A0ABP6YK93</accession>
<dbReference type="Proteomes" id="UP001501222">
    <property type="component" value="Unassembled WGS sequence"/>
</dbReference>
<reference evidence="3" key="1">
    <citation type="journal article" date="2019" name="Int. J. Syst. Evol. Microbiol.">
        <title>The Global Catalogue of Microorganisms (GCM) 10K type strain sequencing project: providing services to taxonomists for standard genome sequencing and annotation.</title>
        <authorList>
            <consortium name="The Broad Institute Genomics Platform"/>
            <consortium name="The Broad Institute Genome Sequencing Center for Infectious Disease"/>
            <person name="Wu L."/>
            <person name="Ma J."/>
        </authorList>
    </citation>
    <scope>NUCLEOTIDE SEQUENCE [LARGE SCALE GENOMIC DNA]</scope>
    <source>
        <strain evidence="3">JCM 16928</strain>
    </source>
</reference>
<evidence type="ECO:0000313" key="2">
    <source>
        <dbReference type="EMBL" id="GAA3584552.1"/>
    </source>
</evidence>
<comment type="caution">
    <text evidence="2">The sequence shown here is derived from an EMBL/GenBank/DDBJ whole genome shotgun (WGS) entry which is preliminary data.</text>
</comment>
<feature type="signal peptide" evidence="1">
    <location>
        <begin position="1"/>
        <end position="31"/>
    </location>
</feature>
<sequence>MHPLTRLALTLTTTTTLLASTGLTTAFAAQATPATAARVAPATAVRVAPLSAVRVAPTSAVPVAPASALVPVIAADSAGRRRSSCSVVWFDLGNTLVDTSVPGRMTWMPGALRHLLLLRAVGVPVGLITNVPPEWGATDAERAAATKAYVNSSWAESHPFPWDLFGDRILTPRTKAESKPAPALFERGRDAAAPCHSFYEGETPAEITVAEQTGLTGYLIGQPDRPAYLPVWRVLLP</sequence>
<organism evidence="2 3">
    <name type="scientific">Kribbella ginsengisoli</name>
    <dbReference type="NCBI Taxonomy" id="363865"/>
    <lineage>
        <taxon>Bacteria</taxon>
        <taxon>Bacillati</taxon>
        <taxon>Actinomycetota</taxon>
        <taxon>Actinomycetes</taxon>
        <taxon>Propionibacteriales</taxon>
        <taxon>Kribbellaceae</taxon>
        <taxon>Kribbella</taxon>
    </lineage>
</organism>
<proteinExistence type="predicted"/>
<evidence type="ECO:0000313" key="3">
    <source>
        <dbReference type="Proteomes" id="UP001501222"/>
    </source>
</evidence>
<dbReference type="RefSeq" id="WP_344846716.1">
    <property type="nucleotide sequence ID" value="NZ_BAABAA010000011.1"/>
</dbReference>
<gene>
    <name evidence="2" type="ORF">GCM10022235_63780</name>
</gene>
<dbReference type="Gene3D" id="3.40.50.1000">
    <property type="entry name" value="HAD superfamily/HAD-like"/>
    <property type="match status" value="1"/>
</dbReference>
<dbReference type="SUPFAM" id="SSF56784">
    <property type="entry name" value="HAD-like"/>
    <property type="match status" value="1"/>
</dbReference>
<keyword evidence="3" id="KW-1185">Reference proteome</keyword>
<evidence type="ECO:0000256" key="1">
    <source>
        <dbReference type="SAM" id="SignalP"/>
    </source>
</evidence>
<dbReference type="InterPro" id="IPR036412">
    <property type="entry name" value="HAD-like_sf"/>
</dbReference>
<name>A0ABP6YK93_9ACTN</name>
<keyword evidence="1" id="KW-0732">Signal</keyword>
<feature type="chain" id="PRO_5047083555" evidence="1">
    <location>
        <begin position="32"/>
        <end position="237"/>
    </location>
</feature>
<protein>
    <submittedName>
        <fullName evidence="2">Uncharacterized protein</fullName>
    </submittedName>
</protein>
<dbReference type="EMBL" id="BAABAA010000011">
    <property type="protein sequence ID" value="GAA3584552.1"/>
    <property type="molecule type" value="Genomic_DNA"/>
</dbReference>
<dbReference type="InterPro" id="IPR023214">
    <property type="entry name" value="HAD_sf"/>
</dbReference>